<keyword evidence="3" id="KW-0378">Hydrolase</keyword>
<keyword evidence="1" id="KW-0732">Signal</keyword>
<dbReference type="AlphaFoldDB" id="A0A4R6PKG2"/>
<accession>A0A4R6PKG2</accession>
<organism evidence="3 4">
    <name type="scientific">Nocardia ignorata</name>
    <dbReference type="NCBI Taxonomy" id="145285"/>
    <lineage>
        <taxon>Bacteria</taxon>
        <taxon>Bacillati</taxon>
        <taxon>Actinomycetota</taxon>
        <taxon>Actinomycetes</taxon>
        <taxon>Mycobacteriales</taxon>
        <taxon>Nocardiaceae</taxon>
        <taxon>Nocardia</taxon>
    </lineage>
</organism>
<protein>
    <submittedName>
        <fullName evidence="3">D-alanyl-D-alanine carboxypeptidase-like protein</fullName>
    </submittedName>
</protein>
<dbReference type="InterPro" id="IPR003709">
    <property type="entry name" value="VanY-like_core_dom"/>
</dbReference>
<dbReference type="GO" id="GO:0004180">
    <property type="term" value="F:carboxypeptidase activity"/>
    <property type="evidence" value="ECO:0007669"/>
    <property type="project" value="UniProtKB-KW"/>
</dbReference>
<evidence type="ECO:0000313" key="4">
    <source>
        <dbReference type="Proteomes" id="UP000295087"/>
    </source>
</evidence>
<dbReference type="PANTHER" id="PTHR34385">
    <property type="entry name" value="D-ALANYL-D-ALANINE CARBOXYPEPTIDASE"/>
    <property type="match status" value="1"/>
</dbReference>
<dbReference type="PANTHER" id="PTHR34385:SF1">
    <property type="entry name" value="PEPTIDOGLYCAN L-ALANYL-D-GLUTAMATE ENDOPEPTIDASE CWLK"/>
    <property type="match status" value="1"/>
</dbReference>
<keyword evidence="3" id="KW-0645">Protease</keyword>
<evidence type="ECO:0000256" key="1">
    <source>
        <dbReference type="SAM" id="SignalP"/>
    </source>
</evidence>
<reference evidence="3 4" key="1">
    <citation type="submission" date="2019-03" db="EMBL/GenBank/DDBJ databases">
        <title>Genomic Encyclopedia of Type Strains, Phase IV (KMG-IV): sequencing the most valuable type-strain genomes for metagenomic binning, comparative biology and taxonomic classification.</title>
        <authorList>
            <person name="Goeker M."/>
        </authorList>
    </citation>
    <scope>NUCLEOTIDE SEQUENCE [LARGE SCALE GENOMIC DNA]</scope>
    <source>
        <strain evidence="3 4">DSM 44496</strain>
    </source>
</reference>
<dbReference type="InterPro" id="IPR052179">
    <property type="entry name" value="DD-CPase-like"/>
</dbReference>
<dbReference type="InterPro" id="IPR009045">
    <property type="entry name" value="Zn_M74/Hedgehog-like"/>
</dbReference>
<dbReference type="Proteomes" id="UP000295087">
    <property type="component" value="Unassembled WGS sequence"/>
</dbReference>
<keyword evidence="3" id="KW-0121">Carboxypeptidase</keyword>
<sequence length="192" mass="20450">MNQRNIRRILATAVAALTAAGAVAFFVHQSPDRLSSVALSIDIPRGDPGSPGAGVFDDQSPSVANLDPTLLDALRRAAVDAGSEGVEFVVTSGWRSAEHQTRLLHEAVGKYGSEAEAARWVATAETSAHVSGDAVDIGHSAATTWLSAHGAAYGLCQIYDNEPWHYELRRDAAENGCPARFADPTEDPRMQR</sequence>
<name>A0A4R6PKG2_NOCIG</name>
<evidence type="ECO:0000259" key="2">
    <source>
        <dbReference type="Pfam" id="PF02557"/>
    </source>
</evidence>
<gene>
    <name evidence="3" type="ORF">DFR75_104476</name>
</gene>
<comment type="caution">
    <text evidence="3">The sequence shown here is derived from an EMBL/GenBank/DDBJ whole genome shotgun (WGS) entry which is preliminary data.</text>
</comment>
<feature type="domain" description="D-alanyl-D-alanine carboxypeptidase-like core" evidence="2">
    <location>
        <begin position="65"/>
        <end position="165"/>
    </location>
</feature>
<dbReference type="SUPFAM" id="SSF55166">
    <property type="entry name" value="Hedgehog/DD-peptidase"/>
    <property type="match status" value="1"/>
</dbReference>
<dbReference type="GO" id="GO:0006508">
    <property type="term" value="P:proteolysis"/>
    <property type="evidence" value="ECO:0007669"/>
    <property type="project" value="InterPro"/>
</dbReference>
<proteinExistence type="predicted"/>
<feature type="chain" id="PRO_5020341797" evidence="1">
    <location>
        <begin position="25"/>
        <end position="192"/>
    </location>
</feature>
<evidence type="ECO:0000313" key="3">
    <source>
        <dbReference type="EMBL" id="TDP38123.1"/>
    </source>
</evidence>
<feature type="signal peptide" evidence="1">
    <location>
        <begin position="1"/>
        <end position="24"/>
    </location>
</feature>
<dbReference type="Gene3D" id="3.30.1380.10">
    <property type="match status" value="1"/>
</dbReference>
<dbReference type="CDD" id="cd14846">
    <property type="entry name" value="Peptidase_M15_like"/>
    <property type="match status" value="1"/>
</dbReference>
<dbReference type="Pfam" id="PF02557">
    <property type="entry name" value="VanY"/>
    <property type="match status" value="1"/>
</dbReference>
<keyword evidence="4" id="KW-1185">Reference proteome</keyword>
<dbReference type="EMBL" id="SNXK01000004">
    <property type="protein sequence ID" value="TDP38123.1"/>
    <property type="molecule type" value="Genomic_DNA"/>
</dbReference>